<organism evidence="1 2">
    <name type="scientific">Chondrus crispus</name>
    <name type="common">Carrageen Irish moss</name>
    <name type="synonym">Polymorpha crispa</name>
    <dbReference type="NCBI Taxonomy" id="2769"/>
    <lineage>
        <taxon>Eukaryota</taxon>
        <taxon>Rhodophyta</taxon>
        <taxon>Florideophyceae</taxon>
        <taxon>Rhodymeniophycidae</taxon>
        <taxon>Gigartinales</taxon>
        <taxon>Gigartinaceae</taxon>
        <taxon>Chondrus</taxon>
    </lineage>
</organism>
<sequence>MVFVPPLISFFRSMHIGVEVSVSLPKCVPTTHVPANAMCTFRFTTLSLRLHMVAVLHVGQHPQLVRQGQGHRVARCVFCSDWRSSNISCLQFLVLNKTNHSPQEIG</sequence>
<gene>
    <name evidence="1" type="ORF">CHC_T00004142001</name>
</gene>
<dbReference type="KEGG" id="ccp:CHC_T00004142001"/>
<accession>R7QE40</accession>
<dbReference type="EMBL" id="HG001741">
    <property type="protein sequence ID" value="CDF35700.1"/>
    <property type="molecule type" value="Genomic_DNA"/>
</dbReference>
<dbReference type="RefSeq" id="XP_005715519.1">
    <property type="nucleotide sequence ID" value="XM_005715462.1"/>
</dbReference>
<dbReference type="Proteomes" id="UP000012073">
    <property type="component" value="Unassembled WGS sequence"/>
</dbReference>
<dbReference type="AlphaFoldDB" id="R7QE40"/>
<dbReference type="Gramene" id="CDF35700">
    <property type="protein sequence ID" value="CDF35700"/>
    <property type="gene ID" value="CHC_T00004142001"/>
</dbReference>
<proteinExistence type="predicted"/>
<name>R7QE40_CHOCR</name>
<reference evidence="2" key="1">
    <citation type="journal article" date="2013" name="Proc. Natl. Acad. Sci. U.S.A.">
        <title>Genome structure and metabolic features in the red seaweed Chondrus crispus shed light on evolution of the Archaeplastida.</title>
        <authorList>
            <person name="Collen J."/>
            <person name="Porcel B."/>
            <person name="Carre W."/>
            <person name="Ball S.G."/>
            <person name="Chaparro C."/>
            <person name="Tonon T."/>
            <person name="Barbeyron T."/>
            <person name="Michel G."/>
            <person name="Noel B."/>
            <person name="Valentin K."/>
            <person name="Elias M."/>
            <person name="Artiguenave F."/>
            <person name="Arun A."/>
            <person name="Aury J.M."/>
            <person name="Barbosa-Neto J.F."/>
            <person name="Bothwell J.H."/>
            <person name="Bouget F.Y."/>
            <person name="Brillet L."/>
            <person name="Cabello-Hurtado F."/>
            <person name="Capella-Gutierrez S."/>
            <person name="Charrier B."/>
            <person name="Cladiere L."/>
            <person name="Cock J.M."/>
            <person name="Coelho S.M."/>
            <person name="Colleoni C."/>
            <person name="Czjzek M."/>
            <person name="Da Silva C."/>
            <person name="Delage L."/>
            <person name="Denoeud F."/>
            <person name="Deschamps P."/>
            <person name="Dittami S.M."/>
            <person name="Gabaldon T."/>
            <person name="Gachon C.M."/>
            <person name="Groisillier A."/>
            <person name="Herve C."/>
            <person name="Jabbari K."/>
            <person name="Katinka M."/>
            <person name="Kloareg B."/>
            <person name="Kowalczyk N."/>
            <person name="Labadie K."/>
            <person name="Leblanc C."/>
            <person name="Lopez P.J."/>
            <person name="McLachlan D.H."/>
            <person name="Meslet-Cladiere L."/>
            <person name="Moustafa A."/>
            <person name="Nehr Z."/>
            <person name="Nyvall Collen P."/>
            <person name="Panaud O."/>
            <person name="Partensky F."/>
            <person name="Poulain J."/>
            <person name="Rensing S.A."/>
            <person name="Rousvoal S."/>
            <person name="Samson G."/>
            <person name="Symeonidi A."/>
            <person name="Weissenbach J."/>
            <person name="Zambounis A."/>
            <person name="Wincker P."/>
            <person name="Boyen C."/>
        </authorList>
    </citation>
    <scope>NUCLEOTIDE SEQUENCE [LARGE SCALE GENOMIC DNA]</scope>
    <source>
        <strain evidence="2">cv. Stackhouse</strain>
    </source>
</reference>
<dbReference type="GeneID" id="17323232"/>
<evidence type="ECO:0000313" key="1">
    <source>
        <dbReference type="EMBL" id="CDF35700.1"/>
    </source>
</evidence>
<evidence type="ECO:0000313" key="2">
    <source>
        <dbReference type="Proteomes" id="UP000012073"/>
    </source>
</evidence>
<protein>
    <submittedName>
        <fullName evidence="1">Uncharacterized protein</fullName>
    </submittedName>
</protein>
<keyword evidence="2" id="KW-1185">Reference proteome</keyword>